<name>A0A9W9AQQ5_9AGAR</name>
<dbReference type="InterPro" id="IPR045315">
    <property type="entry name" value="Mtm1-like"/>
</dbReference>
<evidence type="ECO:0000256" key="7">
    <source>
        <dbReference type="ARBA" id="ARBA00022989"/>
    </source>
</evidence>
<evidence type="ECO:0000256" key="6">
    <source>
        <dbReference type="ARBA" id="ARBA00022792"/>
    </source>
</evidence>
<dbReference type="OrthoDB" id="1747031at2759"/>
<keyword evidence="9 10" id="KW-0472">Membrane</keyword>
<keyword evidence="3 11" id="KW-0813">Transport</keyword>
<keyword evidence="7" id="KW-1133">Transmembrane helix</keyword>
<keyword evidence="13" id="KW-1185">Reference proteome</keyword>
<dbReference type="GO" id="GO:1990542">
    <property type="term" value="P:mitochondrial transmembrane transport"/>
    <property type="evidence" value="ECO:0007669"/>
    <property type="project" value="InterPro"/>
</dbReference>
<dbReference type="InterPro" id="IPR018108">
    <property type="entry name" value="MCP_transmembrane"/>
</dbReference>
<evidence type="ECO:0000256" key="1">
    <source>
        <dbReference type="ARBA" id="ARBA00004448"/>
    </source>
</evidence>
<sequence length="351" mass="38223">MHESYAKLAGAATGSTMTALTMTPFDVVKTRLQTQKPVERPLIFPRPPQNLCCQPSGKPCVRNMSSLARPLVEEELVCVWENGVFRAERVNGFSDAIRHVWRAEGVRGLWKGAGTTLLIGVPSSTSYMLTYDHLLKVVLPPFLPEPTIPLIAGVIARGAISSIASPLEMIRTNLQSTPPSPSNPHTLRSVLSSIRGLVRAQGIPVLYRGLGATLWRDIPFSGLYWATYESLKKSFARKGHQGTWVAFVSGAFSGSAAALITSPMDVIKTRRQAIVMSGSVSEITATFPLVKHIIRSEGVSTLFTGLTPRIAKIAPACGIMIACFEVYHTKSSEFRLLLTFLKGVGRFLSDQ</sequence>
<keyword evidence="5" id="KW-0677">Repeat</keyword>
<keyword evidence="4 10" id="KW-0812">Transmembrane</keyword>
<dbReference type="AlphaFoldDB" id="A0A9W9AQQ5"/>
<dbReference type="Gene3D" id="1.50.40.10">
    <property type="entry name" value="Mitochondrial carrier domain"/>
    <property type="match status" value="1"/>
</dbReference>
<evidence type="ECO:0000313" key="12">
    <source>
        <dbReference type="EMBL" id="KAJ4486220.1"/>
    </source>
</evidence>
<comment type="caution">
    <text evidence="12">The sequence shown here is derived from an EMBL/GenBank/DDBJ whole genome shotgun (WGS) entry which is preliminary data.</text>
</comment>
<proteinExistence type="inferred from homology"/>
<feature type="repeat" description="Solcar" evidence="10">
    <location>
        <begin position="241"/>
        <end position="330"/>
    </location>
</feature>
<gene>
    <name evidence="12" type="ORF">J3R30DRAFT_3282769</name>
</gene>
<comment type="subcellular location">
    <subcellularLocation>
        <location evidence="1">Mitochondrion inner membrane</location>
        <topology evidence="1">Multi-pass membrane protein</topology>
    </subcellularLocation>
</comment>
<feature type="repeat" description="Solcar" evidence="10">
    <location>
        <begin position="144"/>
        <end position="234"/>
    </location>
</feature>
<reference evidence="12" key="1">
    <citation type="submission" date="2022-08" db="EMBL/GenBank/DDBJ databases">
        <title>A Global Phylogenomic Analysis of the Shiitake Genus Lentinula.</title>
        <authorList>
            <consortium name="DOE Joint Genome Institute"/>
            <person name="Sierra-Patev S."/>
            <person name="Min B."/>
            <person name="Naranjo-Ortiz M."/>
            <person name="Looney B."/>
            <person name="Konkel Z."/>
            <person name="Slot J.C."/>
            <person name="Sakamoto Y."/>
            <person name="Steenwyk J.L."/>
            <person name="Rokas A."/>
            <person name="Carro J."/>
            <person name="Camarero S."/>
            <person name="Ferreira P."/>
            <person name="Molpeceres G."/>
            <person name="Ruiz-Duenas F.J."/>
            <person name="Serrano A."/>
            <person name="Henrissat B."/>
            <person name="Drula E."/>
            <person name="Hughes K.W."/>
            <person name="Mata J.L."/>
            <person name="Ishikawa N.K."/>
            <person name="Vargas-Isla R."/>
            <person name="Ushijima S."/>
            <person name="Smith C.A."/>
            <person name="Ahrendt S."/>
            <person name="Andreopoulos W."/>
            <person name="He G."/>
            <person name="Labutti K."/>
            <person name="Lipzen A."/>
            <person name="Ng V."/>
            <person name="Riley R."/>
            <person name="Sandor L."/>
            <person name="Barry K."/>
            <person name="Martinez A.T."/>
            <person name="Xiao Y."/>
            <person name="Gibbons J.G."/>
            <person name="Terashima K."/>
            <person name="Grigoriev I.V."/>
            <person name="Hibbett D.S."/>
        </authorList>
    </citation>
    <scope>NUCLEOTIDE SEQUENCE</scope>
    <source>
        <strain evidence="12">JLM2183</strain>
    </source>
</reference>
<dbReference type="PANTHER" id="PTHR45760:SF2">
    <property type="entry name" value="FI19922P1-RELATED"/>
    <property type="match status" value="1"/>
</dbReference>
<keyword evidence="6" id="KW-0999">Mitochondrion inner membrane</keyword>
<dbReference type="PANTHER" id="PTHR45760">
    <property type="entry name" value="FI19922P1-RELATED"/>
    <property type="match status" value="1"/>
</dbReference>
<keyword evidence="8" id="KW-0496">Mitochondrion</keyword>
<dbReference type="EMBL" id="JAOTPV010000003">
    <property type="protein sequence ID" value="KAJ4486220.1"/>
    <property type="molecule type" value="Genomic_DNA"/>
</dbReference>
<evidence type="ECO:0000256" key="5">
    <source>
        <dbReference type="ARBA" id="ARBA00022737"/>
    </source>
</evidence>
<dbReference type="PROSITE" id="PS50920">
    <property type="entry name" value="SOLCAR"/>
    <property type="match status" value="3"/>
</dbReference>
<dbReference type="SUPFAM" id="SSF103506">
    <property type="entry name" value="Mitochondrial carrier"/>
    <property type="match status" value="1"/>
</dbReference>
<feature type="repeat" description="Solcar" evidence="10">
    <location>
        <begin position="2"/>
        <end position="137"/>
    </location>
</feature>
<protein>
    <submittedName>
        <fullName evidence="12">Mitochondrial carrier domain-containing protein</fullName>
    </submittedName>
</protein>
<comment type="similarity">
    <text evidence="2 11">Belongs to the mitochondrial carrier (TC 2.A.29) family.</text>
</comment>
<dbReference type="InterPro" id="IPR023395">
    <property type="entry name" value="MCP_dom_sf"/>
</dbReference>
<evidence type="ECO:0000256" key="4">
    <source>
        <dbReference type="ARBA" id="ARBA00022692"/>
    </source>
</evidence>
<evidence type="ECO:0000313" key="13">
    <source>
        <dbReference type="Proteomes" id="UP001150266"/>
    </source>
</evidence>
<evidence type="ECO:0000256" key="10">
    <source>
        <dbReference type="PROSITE-ProRule" id="PRU00282"/>
    </source>
</evidence>
<evidence type="ECO:0000256" key="8">
    <source>
        <dbReference type="ARBA" id="ARBA00023128"/>
    </source>
</evidence>
<dbReference type="GO" id="GO:0005743">
    <property type="term" value="C:mitochondrial inner membrane"/>
    <property type="evidence" value="ECO:0007669"/>
    <property type="project" value="UniProtKB-SubCell"/>
</dbReference>
<dbReference type="Pfam" id="PF00153">
    <property type="entry name" value="Mito_carr"/>
    <property type="match status" value="4"/>
</dbReference>
<evidence type="ECO:0000256" key="11">
    <source>
        <dbReference type="RuleBase" id="RU000488"/>
    </source>
</evidence>
<evidence type="ECO:0000256" key="3">
    <source>
        <dbReference type="ARBA" id="ARBA00022448"/>
    </source>
</evidence>
<evidence type="ECO:0000256" key="9">
    <source>
        <dbReference type="ARBA" id="ARBA00023136"/>
    </source>
</evidence>
<accession>A0A9W9AQQ5</accession>
<organism evidence="12 13">
    <name type="scientific">Lentinula aciculospora</name>
    <dbReference type="NCBI Taxonomy" id="153920"/>
    <lineage>
        <taxon>Eukaryota</taxon>
        <taxon>Fungi</taxon>
        <taxon>Dikarya</taxon>
        <taxon>Basidiomycota</taxon>
        <taxon>Agaricomycotina</taxon>
        <taxon>Agaricomycetes</taxon>
        <taxon>Agaricomycetidae</taxon>
        <taxon>Agaricales</taxon>
        <taxon>Marasmiineae</taxon>
        <taxon>Omphalotaceae</taxon>
        <taxon>Lentinula</taxon>
    </lineage>
</organism>
<evidence type="ECO:0000256" key="2">
    <source>
        <dbReference type="ARBA" id="ARBA00006375"/>
    </source>
</evidence>
<dbReference type="Proteomes" id="UP001150266">
    <property type="component" value="Unassembled WGS sequence"/>
</dbReference>